<keyword evidence="17" id="KW-0067">ATP-binding</keyword>
<dbReference type="InterPro" id="IPR000550">
    <property type="entry name" value="Hppk"/>
</dbReference>
<evidence type="ECO:0000256" key="14">
    <source>
        <dbReference type="ARBA" id="ARBA00022723"/>
    </source>
</evidence>
<evidence type="ECO:0000256" key="21">
    <source>
        <dbReference type="ARBA" id="ARBA00058009"/>
    </source>
</evidence>
<evidence type="ECO:0000256" key="22">
    <source>
        <dbReference type="ARBA" id="ARBA00061548"/>
    </source>
</evidence>
<evidence type="ECO:0000256" key="3">
    <source>
        <dbReference type="ARBA" id="ARBA00001353"/>
    </source>
</evidence>
<feature type="domain" description="Pterin-binding" evidence="26">
    <location>
        <begin position="1459"/>
        <end position="1725"/>
    </location>
</feature>
<comment type="cofactor">
    <cofactor evidence="4">
        <name>Mg(2+)</name>
        <dbReference type="ChEBI" id="CHEBI:18420"/>
    </cofactor>
</comment>
<evidence type="ECO:0000256" key="4">
    <source>
        <dbReference type="ARBA" id="ARBA00001946"/>
    </source>
</evidence>
<dbReference type="InterPro" id="IPR000489">
    <property type="entry name" value="Pterin-binding_dom"/>
</dbReference>
<evidence type="ECO:0000256" key="7">
    <source>
        <dbReference type="ARBA" id="ARBA00005051"/>
    </source>
</evidence>
<keyword evidence="16" id="KW-0418">Kinase</keyword>
<dbReference type="NCBIfam" id="TIGR01496">
    <property type="entry name" value="DHPS"/>
    <property type="match status" value="1"/>
</dbReference>
<evidence type="ECO:0000256" key="20">
    <source>
        <dbReference type="ARBA" id="ARBA00023268"/>
    </source>
</evidence>
<keyword evidence="15" id="KW-0547">Nucleotide-binding</keyword>
<dbReference type="CDD" id="cd00739">
    <property type="entry name" value="DHPS"/>
    <property type="match status" value="1"/>
</dbReference>
<dbReference type="PROSITE" id="PS00793">
    <property type="entry name" value="DHPS_2"/>
    <property type="match status" value="1"/>
</dbReference>
<dbReference type="SUPFAM" id="SSF51717">
    <property type="entry name" value="Dihydropteroate synthetase-like"/>
    <property type="match status" value="1"/>
</dbReference>
<keyword evidence="20" id="KW-0511">Multifunctional enzyme</keyword>
<dbReference type="GO" id="GO:0046872">
    <property type="term" value="F:metal ion binding"/>
    <property type="evidence" value="ECO:0007669"/>
    <property type="project" value="UniProtKB-KW"/>
</dbReference>
<comment type="pathway">
    <text evidence="5">Cofactor biosynthesis; tetrahydrofolate biosynthesis; 7,8-dihydrofolate from 2-amino-4-hydroxy-6-hydroxymethyl-7,8-dihydropteridine diphosphate and 4-aminobenzoate: step 1/2.</text>
</comment>
<dbReference type="EMBL" id="JAVRQU010000008">
    <property type="protein sequence ID" value="KAK5699668.1"/>
    <property type="molecule type" value="Genomic_DNA"/>
</dbReference>
<evidence type="ECO:0000256" key="16">
    <source>
        <dbReference type="ARBA" id="ARBA00022777"/>
    </source>
</evidence>
<feature type="region of interest" description="Disordered" evidence="25">
    <location>
        <begin position="389"/>
        <end position="408"/>
    </location>
</feature>
<feature type="compositionally biased region" description="Basic and acidic residues" evidence="25">
    <location>
        <begin position="1000"/>
        <end position="1014"/>
    </location>
</feature>
<dbReference type="FunFam" id="3.20.20.20:FF:000006">
    <property type="entry name" value="Dihydropteroate synthase"/>
    <property type="match status" value="1"/>
</dbReference>
<proteinExistence type="inferred from homology"/>
<evidence type="ECO:0000259" key="26">
    <source>
        <dbReference type="PROSITE" id="PS50972"/>
    </source>
</evidence>
<dbReference type="InterPro" id="IPR035907">
    <property type="entry name" value="Hppk_sf"/>
</dbReference>
<evidence type="ECO:0000256" key="15">
    <source>
        <dbReference type="ARBA" id="ARBA00022741"/>
    </source>
</evidence>
<dbReference type="Gene3D" id="3.30.70.560">
    <property type="entry name" value="7,8-Dihydro-6-hydroxymethylpterin-pyrophosphokinase HPPK"/>
    <property type="match status" value="1"/>
</dbReference>
<accession>A0AAN8A2V3</accession>
<feature type="region of interest" description="Disordered" evidence="25">
    <location>
        <begin position="999"/>
        <end position="1022"/>
    </location>
</feature>
<evidence type="ECO:0000256" key="9">
    <source>
        <dbReference type="ARBA" id="ARBA00009951"/>
    </source>
</evidence>
<evidence type="ECO:0000256" key="12">
    <source>
        <dbReference type="ARBA" id="ARBA00013253"/>
    </source>
</evidence>
<dbReference type="InterPro" id="IPR011005">
    <property type="entry name" value="Dihydropteroate_synth-like_sf"/>
</dbReference>
<dbReference type="PROSITE" id="PS00794">
    <property type="entry name" value="HPPK"/>
    <property type="match status" value="1"/>
</dbReference>
<evidence type="ECO:0000256" key="8">
    <source>
        <dbReference type="ARBA" id="ARBA00009640"/>
    </source>
</evidence>
<evidence type="ECO:0000256" key="1">
    <source>
        <dbReference type="ARBA" id="ARBA00000012"/>
    </source>
</evidence>
<reference evidence="27" key="1">
    <citation type="submission" date="2023-08" db="EMBL/GenBank/DDBJ databases">
        <title>Black Yeasts Isolated from many extreme environments.</title>
        <authorList>
            <person name="Coleine C."/>
            <person name="Stajich J.E."/>
            <person name="Selbmann L."/>
        </authorList>
    </citation>
    <scope>NUCLEOTIDE SEQUENCE</scope>
    <source>
        <strain evidence="27">CCFEE 5810</strain>
    </source>
</reference>
<dbReference type="EC" id="2.7.6.3" evidence="12"/>
<evidence type="ECO:0000256" key="24">
    <source>
        <dbReference type="ARBA" id="ARBA00068111"/>
    </source>
</evidence>
<dbReference type="PANTHER" id="PTHR20941:SF1">
    <property type="entry name" value="FOLIC ACID SYNTHESIS PROTEIN FOL1"/>
    <property type="match status" value="1"/>
</dbReference>
<keyword evidence="18" id="KW-0460">Magnesium</keyword>
<dbReference type="Gene3D" id="3.20.20.20">
    <property type="entry name" value="Dihydropteroate synthase-like"/>
    <property type="match status" value="1"/>
</dbReference>
<evidence type="ECO:0000256" key="18">
    <source>
        <dbReference type="ARBA" id="ARBA00022842"/>
    </source>
</evidence>
<dbReference type="SUPFAM" id="SSF55083">
    <property type="entry name" value="6-hydroxymethyl-7,8-dihydropterin pyrophosphokinase, HPPK"/>
    <property type="match status" value="1"/>
</dbReference>
<evidence type="ECO:0000256" key="5">
    <source>
        <dbReference type="ARBA" id="ARBA00004763"/>
    </source>
</evidence>
<name>A0AAN8A2V3_9PEZI</name>
<organism evidence="27 28">
    <name type="scientific">Elasticomyces elasticus</name>
    <dbReference type="NCBI Taxonomy" id="574655"/>
    <lineage>
        <taxon>Eukaryota</taxon>
        <taxon>Fungi</taxon>
        <taxon>Dikarya</taxon>
        <taxon>Ascomycota</taxon>
        <taxon>Pezizomycotina</taxon>
        <taxon>Dothideomycetes</taxon>
        <taxon>Dothideomycetidae</taxon>
        <taxon>Mycosphaerellales</taxon>
        <taxon>Teratosphaeriaceae</taxon>
        <taxon>Elasticomyces</taxon>
    </lineage>
</organism>
<evidence type="ECO:0000256" key="13">
    <source>
        <dbReference type="ARBA" id="ARBA00022679"/>
    </source>
</evidence>
<comment type="catalytic activity">
    <reaction evidence="3">
        <text>7,8-dihydroneopterin = 6-hydroxymethyl-7,8-dihydropterin + glycolaldehyde</text>
        <dbReference type="Rhea" id="RHEA:10540"/>
        <dbReference type="ChEBI" id="CHEBI:17001"/>
        <dbReference type="ChEBI" id="CHEBI:17071"/>
        <dbReference type="ChEBI" id="CHEBI:44841"/>
        <dbReference type="EC" id="4.1.2.25"/>
    </reaction>
</comment>
<evidence type="ECO:0000256" key="10">
    <source>
        <dbReference type="ARBA" id="ARBA00012458"/>
    </source>
</evidence>
<comment type="catalytic activity">
    <reaction evidence="2">
        <text>6-hydroxymethyl-7,8-dihydropterin + ATP = (7,8-dihydropterin-6-yl)methyl diphosphate + AMP + H(+)</text>
        <dbReference type="Rhea" id="RHEA:11412"/>
        <dbReference type="ChEBI" id="CHEBI:15378"/>
        <dbReference type="ChEBI" id="CHEBI:30616"/>
        <dbReference type="ChEBI" id="CHEBI:44841"/>
        <dbReference type="ChEBI" id="CHEBI:72950"/>
        <dbReference type="ChEBI" id="CHEBI:456215"/>
        <dbReference type="EC" id="2.7.6.3"/>
    </reaction>
</comment>
<dbReference type="InterPro" id="IPR045031">
    <property type="entry name" value="DHP_synth-like"/>
</dbReference>
<comment type="pathway">
    <text evidence="6">Cofactor biosynthesis; tetrahydrofolate biosynthesis; 2-amino-4-hydroxy-6-hydroxymethyl-7,8-dihydropteridine diphosphate from 7,8-dihydroneopterin triphosphate: step 3/4.</text>
</comment>
<evidence type="ECO:0000256" key="11">
    <source>
        <dbReference type="ARBA" id="ARBA00013043"/>
    </source>
</evidence>
<comment type="caution">
    <text evidence="27">The sequence shown here is derived from an EMBL/GenBank/DDBJ whole genome shotgun (WGS) entry which is preliminary data.</text>
</comment>
<dbReference type="PANTHER" id="PTHR20941">
    <property type="entry name" value="FOLATE SYNTHESIS PROTEINS"/>
    <property type="match status" value="1"/>
</dbReference>
<evidence type="ECO:0000256" key="6">
    <source>
        <dbReference type="ARBA" id="ARBA00005013"/>
    </source>
</evidence>
<protein>
    <recommendedName>
        <fullName evidence="23">Folic acid synthesis protein FOL1</fullName>
        <ecNumber evidence="10">2.5.1.15</ecNumber>
        <ecNumber evidence="12">2.7.6.3</ecNumber>
        <ecNumber evidence="11">4.1.2.25</ecNumber>
    </recommendedName>
    <alternativeName>
        <fullName evidence="24">Folic acid synthesis protein fol1</fullName>
    </alternativeName>
</protein>
<evidence type="ECO:0000313" key="28">
    <source>
        <dbReference type="Proteomes" id="UP001310594"/>
    </source>
</evidence>
<evidence type="ECO:0000256" key="23">
    <source>
        <dbReference type="ARBA" id="ARBA00067568"/>
    </source>
</evidence>
<comment type="catalytic activity">
    <reaction evidence="1">
        <text>(7,8-dihydropterin-6-yl)methyl diphosphate + 4-aminobenzoate = 7,8-dihydropteroate + diphosphate</text>
        <dbReference type="Rhea" id="RHEA:19949"/>
        <dbReference type="ChEBI" id="CHEBI:17836"/>
        <dbReference type="ChEBI" id="CHEBI:17839"/>
        <dbReference type="ChEBI" id="CHEBI:33019"/>
        <dbReference type="ChEBI" id="CHEBI:72950"/>
        <dbReference type="EC" id="2.5.1.15"/>
    </reaction>
</comment>
<comment type="pathway">
    <text evidence="7">Cofactor biosynthesis; tetrahydrofolate biosynthesis; 2-amino-4-hydroxy-6-hydroxymethyl-7,8-dihydropteridine diphosphate from 7,8-dihydroneopterin triphosphate: step 4/4.</text>
</comment>
<dbReference type="PROSITE" id="PS50972">
    <property type="entry name" value="PTERIN_BINDING"/>
    <property type="match status" value="1"/>
</dbReference>
<dbReference type="GO" id="GO:0004150">
    <property type="term" value="F:dihydroneopterin aldolase activity"/>
    <property type="evidence" value="ECO:0007669"/>
    <property type="project" value="UniProtKB-EC"/>
</dbReference>
<evidence type="ECO:0000256" key="17">
    <source>
        <dbReference type="ARBA" id="ARBA00022840"/>
    </source>
</evidence>
<dbReference type="PROSITE" id="PS00792">
    <property type="entry name" value="DHPS_1"/>
    <property type="match status" value="1"/>
</dbReference>
<dbReference type="GO" id="GO:0005524">
    <property type="term" value="F:ATP binding"/>
    <property type="evidence" value="ECO:0007669"/>
    <property type="project" value="UniProtKB-KW"/>
</dbReference>
<evidence type="ECO:0000256" key="19">
    <source>
        <dbReference type="ARBA" id="ARBA00022909"/>
    </source>
</evidence>
<dbReference type="GO" id="GO:0004156">
    <property type="term" value="F:dihydropteroate synthase activity"/>
    <property type="evidence" value="ECO:0007669"/>
    <property type="project" value="UniProtKB-EC"/>
</dbReference>
<dbReference type="Pfam" id="PF00809">
    <property type="entry name" value="Pterin_bind"/>
    <property type="match status" value="1"/>
</dbReference>
<comment type="function">
    <text evidence="21">Catalyzes three sequential steps of tetrahydrofolate biosynthesis.</text>
</comment>
<evidence type="ECO:0000256" key="2">
    <source>
        <dbReference type="ARBA" id="ARBA00000198"/>
    </source>
</evidence>
<sequence>MVRVRLIQSTTAVTRKVPGIPSRAARRQAARTIFPADCAFVTSTSDVPAPARTESIDSPSARSPRHPLASTAESGLFKYKTGIEEFSQPLRRFNGGRFIWKIYTAQPVLHDYRPALVAAIQEDDLPNGPATLLSTLRAAYLSALRAFGAFRSTRDVHLQYLSNYTDRALVIPGLARPVGTEDRVWNMRMMLHKPSADAALSLPLVLISIPHVAISKYCTILINTADGRRHTIWALNIRVSGSLKASVFDPQTMNPTTSTSEQTVTRTDPIQSVVNRVLREIGTRVQARTFQSTHDLLAELEQIITHSLRTSGLATVLDSHGILLELVSDRRIRISHNRLLNPDGTPVKPLEFTITPHARPTASRSEPAVTLSAPLRAETRIGLNMTDSQDFRTSVSPNEHGPKASESSFATKATNLSVAASERLGITTLRAVFLHAATEDKTDMHARSSSMVSEVERFCESSAESGLQCWLAVVQYLSNYFPKATATTLFSDHITIPSSWSNTTKRLKKVQISIAFPIATLVARSSLRLEITGFPEMRFKMLNVSSPCVVHVKRLHVDFDLATGGEAAEGPNHSLNQDLRQLAETSHRVIERLSKAMTFAEEASIPARLSEALLRVLRADTFAGEVVRVGVSLRPVTDKFLLPDVEESPKDTQLAVATPPAVAETTSAKPDWWIEHQLPTSSSLAFIKALESMASLISTTPRTLQGTESGGVQLLRSGSISIYNQTTMKSTNLARLTGLPRYGYRVLWPKERTFGAIGISTGSIENLLEKSFSMDSVGGIDCLRIATARLATSLPGQPRVMLEVRGSLQPMNTPHGTAYDFDDVLKITTSINELAKNDVEIPTMNLDINFPIIRGFASSDGTFNDLILINVRYTLKPHCEQPGVKNVIALVSDAAASIIRVVEPLFSTVDRGALDDSFASRVAAALSQRRTLSLDGEEPDHVEVKVGSRRGGTMFSGGARIRSTEDTVINAAIESPLLPMFGDADADEAQKDAAFTEAPQHFDSHNHVPRKDSTNDSASVPEVSSTPAYYIAPFGDGLIRVVDRVIVSENALERASIARCGMKIIWPTLPEQAASSIVGSDNVDLLRRELDVGSGHGLQYLHNVASAIREALPWQPAVQLRFRPPSGHWAPMLDRSSYRNNFDISAMLNPISGSREPLERCASICVTLPHLLGILQSREGSPHRCWFLIRIAGSYAAMTNEHAKPESLTHIIPAVSDILCTTLAKFDSSDDPTAVAAHIANALGTATSVFPDGLTVQYVSVETSSGSLRGKIEALGSAEWGTAEDVVSMPELHGSVFVALGSNVGDRESMIERACTAIDEDPKMHVVRTSPLYETEPMYVESQERFLNGVCEAIEQRLGRVKTVDKGPRNIDLDILVYQYRRVRSRRLTVPHALMMERDFVIRPLTSMDMKVTHTDDRLRTSIAKSAKDFEDNPSNMFTHTPLGPETAIIQSTNPSRKTRVMAILNVTPDSFSDGGENQPADLQSLKATIENYIASGANIIDIGGQSSRPNAPDVTAEEEIARILPAIKVIRSLPSASHIAISIDTYRAAVAKAAIEAGAHIINDISAGTLDPHMLPTVAKLGCTYIMMHMRGTPATMQDPDNLSYPKGLIPTVADELRVRLNAAQDAGIRRWRIILDPGIGFAKTQEQNLEILRKLPELVKSRGLTDMPWLVGSSRKGFIGKITGVEAANERTWGTAATVTQAVQGGADIVRVHDVAEMAQVVKMADAMYRV</sequence>
<dbReference type="GO" id="GO:0005740">
    <property type="term" value="C:mitochondrial envelope"/>
    <property type="evidence" value="ECO:0007669"/>
    <property type="project" value="TreeGrafter"/>
</dbReference>
<dbReference type="GO" id="GO:0016301">
    <property type="term" value="F:kinase activity"/>
    <property type="evidence" value="ECO:0007669"/>
    <property type="project" value="UniProtKB-KW"/>
</dbReference>
<dbReference type="GO" id="GO:0046654">
    <property type="term" value="P:tetrahydrofolate biosynthetic process"/>
    <property type="evidence" value="ECO:0007669"/>
    <property type="project" value="TreeGrafter"/>
</dbReference>
<dbReference type="InterPro" id="IPR006390">
    <property type="entry name" value="DHP_synth_dom"/>
</dbReference>
<feature type="region of interest" description="Disordered" evidence="25">
    <location>
        <begin position="48"/>
        <end position="69"/>
    </location>
</feature>
<dbReference type="CDD" id="cd00483">
    <property type="entry name" value="HPPK"/>
    <property type="match status" value="1"/>
</dbReference>
<comment type="similarity">
    <text evidence="8">In the N-terminal section; belongs to the DHNA family.</text>
</comment>
<dbReference type="NCBIfam" id="TIGR01498">
    <property type="entry name" value="folK"/>
    <property type="match status" value="1"/>
</dbReference>
<evidence type="ECO:0000313" key="27">
    <source>
        <dbReference type="EMBL" id="KAK5699668.1"/>
    </source>
</evidence>
<dbReference type="EC" id="4.1.2.25" evidence="11"/>
<keyword evidence="13" id="KW-0808">Transferase</keyword>
<dbReference type="GO" id="GO:0003848">
    <property type="term" value="F:2-amino-4-hydroxy-6-hydroxymethyldihydropteridine diphosphokinase activity"/>
    <property type="evidence" value="ECO:0007669"/>
    <property type="project" value="UniProtKB-EC"/>
</dbReference>
<comment type="similarity">
    <text evidence="22">In the central section; belongs to the HPPK family.</text>
</comment>
<dbReference type="Proteomes" id="UP001310594">
    <property type="component" value="Unassembled WGS sequence"/>
</dbReference>
<keyword evidence="19" id="KW-0289">Folate biosynthesis</keyword>
<dbReference type="GO" id="GO:0046656">
    <property type="term" value="P:folic acid biosynthetic process"/>
    <property type="evidence" value="ECO:0007669"/>
    <property type="project" value="UniProtKB-KW"/>
</dbReference>
<dbReference type="EC" id="2.5.1.15" evidence="10"/>
<comment type="similarity">
    <text evidence="9">In the C-terminal section; belongs to the DHPS family.</text>
</comment>
<keyword evidence="14" id="KW-0479">Metal-binding</keyword>
<evidence type="ECO:0000256" key="25">
    <source>
        <dbReference type="SAM" id="MobiDB-lite"/>
    </source>
</evidence>
<gene>
    <name evidence="27" type="primary">FOL1</name>
    <name evidence="27" type="ORF">LTR97_005797</name>
</gene>
<dbReference type="Pfam" id="PF01288">
    <property type="entry name" value="HPPK"/>
    <property type="match status" value="1"/>
</dbReference>